<accession>A0ABT3QE24</accession>
<dbReference type="EMBL" id="JAPIUZ010000002">
    <property type="protein sequence ID" value="MCX2563511.1"/>
    <property type="molecule type" value="Genomic_DNA"/>
</dbReference>
<evidence type="ECO:0000256" key="4">
    <source>
        <dbReference type="ARBA" id="ARBA00022833"/>
    </source>
</evidence>
<dbReference type="InterPro" id="IPR003785">
    <property type="entry name" value="Creatininase/forma_Hydrolase"/>
</dbReference>
<dbReference type="Pfam" id="PF02633">
    <property type="entry name" value="Creatininase"/>
    <property type="match status" value="1"/>
</dbReference>
<evidence type="ECO:0000256" key="1">
    <source>
        <dbReference type="ARBA" id="ARBA00001947"/>
    </source>
</evidence>
<evidence type="ECO:0000256" key="2">
    <source>
        <dbReference type="ARBA" id="ARBA00022723"/>
    </source>
</evidence>
<gene>
    <name evidence="6" type="ORF">OQ497_05975</name>
</gene>
<comment type="caution">
    <text evidence="6">The sequence shown here is derived from an EMBL/GenBank/DDBJ whole genome shotgun (WGS) entry which is preliminary data.</text>
</comment>
<dbReference type="Gene3D" id="3.40.50.10310">
    <property type="entry name" value="Creatininase"/>
    <property type="match status" value="1"/>
</dbReference>
<dbReference type="PANTHER" id="PTHR35005:SF1">
    <property type="entry name" value="2-AMINO-5-FORMYLAMINO-6-RIBOSYLAMINOPYRIMIDIN-4(3H)-ONE 5'-MONOPHOSPHATE DEFORMYLASE"/>
    <property type="match status" value="1"/>
</dbReference>
<evidence type="ECO:0000313" key="7">
    <source>
        <dbReference type="Proteomes" id="UP001301152"/>
    </source>
</evidence>
<evidence type="ECO:0000256" key="3">
    <source>
        <dbReference type="ARBA" id="ARBA00022801"/>
    </source>
</evidence>
<dbReference type="PANTHER" id="PTHR35005">
    <property type="entry name" value="3-DEHYDRO-SCYLLO-INOSOSE HYDROLASE"/>
    <property type="match status" value="1"/>
</dbReference>
<keyword evidence="2" id="KW-0479">Metal-binding</keyword>
<dbReference type="InterPro" id="IPR024087">
    <property type="entry name" value="Creatininase-like_sf"/>
</dbReference>
<protein>
    <submittedName>
        <fullName evidence="6">Creatininase family protein</fullName>
    </submittedName>
</protein>
<proteinExistence type="inferred from homology"/>
<evidence type="ECO:0000256" key="5">
    <source>
        <dbReference type="ARBA" id="ARBA00024029"/>
    </source>
</evidence>
<dbReference type="SUPFAM" id="SSF102215">
    <property type="entry name" value="Creatininase"/>
    <property type="match status" value="1"/>
</dbReference>
<name>A0ABT3QE24_9PROT</name>
<dbReference type="Proteomes" id="UP001301152">
    <property type="component" value="Unassembled WGS sequence"/>
</dbReference>
<reference evidence="6 7" key="1">
    <citation type="submission" date="2022-11" db="EMBL/GenBank/DDBJ databases">
        <title>Genome sequencing of Acetobacter type strain.</title>
        <authorList>
            <person name="Heo J."/>
            <person name="Lee D."/>
            <person name="Han B.-H."/>
            <person name="Hong S.-B."/>
            <person name="Kwon S.-W."/>
        </authorList>
    </citation>
    <scope>NUCLEOTIDE SEQUENCE [LARGE SCALE GENOMIC DNA]</scope>
    <source>
        <strain evidence="6 7">KACC 21253</strain>
    </source>
</reference>
<comment type="similarity">
    <text evidence="5">Belongs to the creatininase superfamily.</text>
</comment>
<sequence>MTQKKTVHMACLTAADMREIAARAPVLLLPLGSFEDQGPCTPMGDYLLADKVAERIALKATGQGYETYVAPVLPFGGADYFGYMPGGIALSQTTLRAVLTDIFECLLTRGFKKIIVLNGHGGNSAMIHDVTRQIMKQTEVVIPNLYLWRAASELLPQLLGAQKAQLSAGHGANPLFSIAMHLCPDLVKPEALVRPEPDKEAWGLKVADFGQVSLNGVSVSLPFEGDVTATQGIGRGDPALCDAQTGLKLTDRLVETGVLLVRHMTEKNS</sequence>
<comment type="cofactor">
    <cofactor evidence="1">
        <name>Zn(2+)</name>
        <dbReference type="ChEBI" id="CHEBI:29105"/>
    </cofactor>
</comment>
<organism evidence="6 7">
    <name type="scientific">Acetobacter thailandicus</name>
    <dbReference type="NCBI Taxonomy" id="1502842"/>
    <lineage>
        <taxon>Bacteria</taxon>
        <taxon>Pseudomonadati</taxon>
        <taxon>Pseudomonadota</taxon>
        <taxon>Alphaproteobacteria</taxon>
        <taxon>Acetobacterales</taxon>
        <taxon>Acetobacteraceae</taxon>
        <taxon>Acetobacter</taxon>
    </lineage>
</organism>
<dbReference type="RefSeq" id="WP_265792760.1">
    <property type="nucleotide sequence ID" value="NZ_JAPIUZ010000002.1"/>
</dbReference>
<keyword evidence="3" id="KW-0378">Hydrolase</keyword>
<keyword evidence="4" id="KW-0862">Zinc</keyword>
<keyword evidence="7" id="KW-1185">Reference proteome</keyword>
<evidence type="ECO:0000313" key="6">
    <source>
        <dbReference type="EMBL" id="MCX2563511.1"/>
    </source>
</evidence>